<evidence type="ECO:0000256" key="2">
    <source>
        <dbReference type="ARBA" id="ARBA00022840"/>
    </source>
</evidence>
<dbReference type="Pfam" id="PF00005">
    <property type="entry name" value="ABC_tran"/>
    <property type="match status" value="1"/>
</dbReference>
<evidence type="ECO:0000313" key="7">
    <source>
        <dbReference type="Proteomes" id="UP000325313"/>
    </source>
</evidence>
<dbReference type="PANTHER" id="PTHR43158">
    <property type="entry name" value="SKFA PEPTIDE EXPORT ATP-BINDING PROTEIN SKFE"/>
    <property type="match status" value="1"/>
</dbReference>
<dbReference type="EMBL" id="VSWC01000041">
    <property type="protein sequence ID" value="KAA1103898.1"/>
    <property type="molecule type" value="Genomic_DNA"/>
</dbReference>
<dbReference type="Proteomes" id="UP000325313">
    <property type="component" value="Unassembled WGS sequence"/>
</dbReference>
<protein>
    <submittedName>
        <fullName evidence="4">CCR4-NOT regulatory complex component</fullName>
    </submittedName>
</protein>
<dbReference type="InterPro" id="IPR003439">
    <property type="entry name" value="ABC_transporter-like_ATP-bd"/>
</dbReference>
<dbReference type="PROSITE" id="PS50893">
    <property type="entry name" value="ABC_TRANSPORTER_2"/>
    <property type="match status" value="1"/>
</dbReference>
<feature type="domain" description="ABC transporter" evidence="3">
    <location>
        <begin position="15"/>
        <end position="240"/>
    </location>
</feature>
<dbReference type="FunFam" id="3.40.50.300:FF:001332">
    <property type="entry name" value="Similar to ABC transporter"/>
    <property type="match status" value="1"/>
</dbReference>
<dbReference type="AlphaFoldDB" id="A0A5B0MT37"/>
<dbReference type="GO" id="GO:0005524">
    <property type="term" value="F:ATP binding"/>
    <property type="evidence" value="ECO:0007669"/>
    <property type="project" value="UniProtKB-KW"/>
</dbReference>
<keyword evidence="2" id="KW-0067">ATP-binding</keyword>
<keyword evidence="6" id="KW-1185">Reference proteome</keyword>
<dbReference type="SMART" id="SM00382">
    <property type="entry name" value="AAA"/>
    <property type="match status" value="1"/>
</dbReference>
<evidence type="ECO:0000313" key="5">
    <source>
        <dbReference type="EMBL" id="KAA1103898.1"/>
    </source>
</evidence>
<sequence length="312" mass="35022">MNNRGQPELAATPAVEVSKLFFRFNPESLDVLRDVNLDLERGSRCLLIGANGAGKSTLLQILAGKRMTKSKAKALGEDVFFNTPAGVAYLGTEWASNSVVRSDLVVSHFLDSVGGYRHKSRRDRLLNILDVDLDWHMHQISDGERRRVQIVQGLMAPWNLLLLDEVTVDLDVMVRQELLQFLIEDTKTRDCTVVYATHIFDGLDNFPTHVCHLQIGSTTTPKPIPWPISPETAVQNDRGIPEEALHEIASPDRIGSKLLVLALHWLKEDRLIRLKLEAQGDPAFKKRGALPESSVPTDSEVFYRKYDYTNSA</sequence>
<proteinExistence type="predicted"/>
<accession>A0A5B0MT37</accession>
<dbReference type="GO" id="GO:0016887">
    <property type="term" value="F:ATP hydrolysis activity"/>
    <property type="evidence" value="ECO:0007669"/>
    <property type="project" value="InterPro"/>
</dbReference>
<dbReference type="InterPro" id="IPR027417">
    <property type="entry name" value="P-loop_NTPase"/>
</dbReference>
<dbReference type="EMBL" id="VDEP01000442">
    <property type="protein sequence ID" value="KAA1080171.1"/>
    <property type="molecule type" value="Genomic_DNA"/>
</dbReference>
<evidence type="ECO:0000313" key="4">
    <source>
        <dbReference type="EMBL" id="KAA1080171.1"/>
    </source>
</evidence>
<dbReference type="OrthoDB" id="6512918at2759"/>
<dbReference type="SUPFAM" id="SSF52540">
    <property type="entry name" value="P-loop containing nucleoside triphosphate hydrolases"/>
    <property type="match status" value="1"/>
</dbReference>
<gene>
    <name evidence="4" type="primary">CAF16_1</name>
    <name evidence="5" type="ORF">PGT21_003977</name>
    <name evidence="4" type="ORF">PGTUg99_019393</name>
</gene>
<dbReference type="InterPro" id="IPR003593">
    <property type="entry name" value="AAA+_ATPase"/>
</dbReference>
<keyword evidence="1" id="KW-0547">Nucleotide-binding</keyword>
<evidence type="ECO:0000313" key="6">
    <source>
        <dbReference type="Proteomes" id="UP000324748"/>
    </source>
</evidence>
<name>A0A5B0MT37_PUCGR</name>
<organism evidence="4 7">
    <name type="scientific">Puccinia graminis f. sp. tritici</name>
    <dbReference type="NCBI Taxonomy" id="56615"/>
    <lineage>
        <taxon>Eukaryota</taxon>
        <taxon>Fungi</taxon>
        <taxon>Dikarya</taxon>
        <taxon>Basidiomycota</taxon>
        <taxon>Pucciniomycotina</taxon>
        <taxon>Pucciniomycetes</taxon>
        <taxon>Pucciniales</taxon>
        <taxon>Pucciniaceae</taxon>
        <taxon>Puccinia</taxon>
    </lineage>
</organism>
<reference evidence="6 7" key="1">
    <citation type="submission" date="2019-05" db="EMBL/GenBank/DDBJ databases">
        <title>Emergence of the Ug99 lineage of the wheat stem rust pathogen through somatic hybridization.</title>
        <authorList>
            <person name="Li F."/>
            <person name="Upadhyaya N.M."/>
            <person name="Sperschneider J."/>
            <person name="Matny O."/>
            <person name="Nguyen-Phuc H."/>
            <person name="Mago R."/>
            <person name="Raley C."/>
            <person name="Miller M.E."/>
            <person name="Silverstein K.A.T."/>
            <person name="Henningsen E."/>
            <person name="Hirsch C.D."/>
            <person name="Visser B."/>
            <person name="Pretorius Z.A."/>
            <person name="Steffenson B.J."/>
            <person name="Schwessinger B."/>
            <person name="Dodds P.N."/>
            <person name="Figueroa M."/>
        </authorList>
    </citation>
    <scope>NUCLEOTIDE SEQUENCE [LARGE SCALE GENOMIC DNA]</scope>
    <source>
        <strain evidence="5">21-0</strain>
        <strain evidence="4 7">Ug99</strain>
    </source>
</reference>
<dbReference type="Proteomes" id="UP000324748">
    <property type="component" value="Unassembled WGS sequence"/>
</dbReference>
<dbReference type="PANTHER" id="PTHR43158:SF2">
    <property type="entry name" value="SKFA PEPTIDE EXPORT ATP-BINDING PROTEIN SKFE"/>
    <property type="match status" value="1"/>
</dbReference>
<comment type="caution">
    <text evidence="4">The sequence shown here is derived from an EMBL/GenBank/DDBJ whole genome shotgun (WGS) entry which is preliminary data.</text>
</comment>
<dbReference type="Gene3D" id="3.40.50.300">
    <property type="entry name" value="P-loop containing nucleotide triphosphate hydrolases"/>
    <property type="match status" value="1"/>
</dbReference>
<evidence type="ECO:0000256" key="1">
    <source>
        <dbReference type="ARBA" id="ARBA00022741"/>
    </source>
</evidence>
<evidence type="ECO:0000259" key="3">
    <source>
        <dbReference type="PROSITE" id="PS50893"/>
    </source>
</evidence>